<dbReference type="EMBL" id="GBXM01023504">
    <property type="protein sequence ID" value="JAH85073.1"/>
    <property type="molecule type" value="Transcribed_RNA"/>
</dbReference>
<proteinExistence type="predicted"/>
<protein>
    <submittedName>
        <fullName evidence="1">Uncharacterized protein</fullName>
    </submittedName>
</protein>
<organism evidence="1">
    <name type="scientific">Anguilla anguilla</name>
    <name type="common">European freshwater eel</name>
    <name type="synonym">Muraena anguilla</name>
    <dbReference type="NCBI Taxonomy" id="7936"/>
    <lineage>
        <taxon>Eukaryota</taxon>
        <taxon>Metazoa</taxon>
        <taxon>Chordata</taxon>
        <taxon>Craniata</taxon>
        <taxon>Vertebrata</taxon>
        <taxon>Euteleostomi</taxon>
        <taxon>Actinopterygii</taxon>
        <taxon>Neopterygii</taxon>
        <taxon>Teleostei</taxon>
        <taxon>Anguilliformes</taxon>
        <taxon>Anguillidae</taxon>
        <taxon>Anguilla</taxon>
    </lineage>
</organism>
<sequence length="43" mass="4897">MLDLTESTLWEAILVSLCVRVKGKARLSKLSYGQTRRQRNSTS</sequence>
<reference evidence="1" key="1">
    <citation type="submission" date="2014-11" db="EMBL/GenBank/DDBJ databases">
        <authorList>
            <person name="Amaro Gonzalez C."/>
        </authorList>
    </citation>
    <scope>NUCLEOTIDE SEQUENCE</scope>
</reference>
<dbReference type="AlphaFoldDB" id="A0A0E9W6H2"/>
<accession>A0A0E9W6H2</accession>
<reference evidence="1" key="2">
    <citation type="journal article" date="2015" name="Fish Shellfish Immunol.">
        <title>Early steps in the European eel (Anguilla anguilla)-Vibrio vulnificus interaction in the gills: Role of the RtxA13 toxin.</title>
        <authorList>
            <person name="Callol A."/>
            <person name="Pajuelo D."/>
            <person name="Ebbesson L."/>
            <person name="Teles M."/>
            <person name="MacKenzie S."/>
            <person name="Amaro C."/>
        </authorList>
    </citation>
    <scope>NUCLEOTIDE SEQUENCE</scope>
</reference>
<name>A0A0E9W6H2_ANGAN</name>
<evidence type="ECO:0000313" key="1">
    <source>
        <dbReference type="EMBL" id="JAH85073.1"/>
    </source>
</evidence>